<dbReference type="Proteomes" id="UP000018291">
    <property type="component" value="Unassembled WGS sequence"/>
</dbReference>
<dbReference type="Gene3D" id="3.30.70.920">
    <property type="match status" value="1"/>
</dbReference>
<gene>
    <name evidence="5" type="ORF">BN381_80164</name>
</gene>
<dbReference type="PRINTS" id="PR00033">
    <property type="entry name" value="HTHASNC"/>
</dbReference>
<dbReference type="eggNOG" id="COG1522">
    <property type="taxonomic scope" value="Bacteria"/>
</dbReference>
<dbReference type="PROSITE" id="PS50956">
    <property type="entry name" value="HTH_ASNC_2"/>
    <property type="match status" value="1"/>
</dbReference>
<feature type="domain" description="HTH asnC-type" evidence="4">
    <location>
        <begin position="8"/>
        <end position="69"/>
    </location>
</feature>
<evidence type="ECO:0000256" key="2">
    <source>
        <dbReference type="ARBA" id="ARBA00023125"/>
    </source>
</evidence>
<evidence type="ECO:0000259" key="4">
    <source>
        <dbReference type="PROSITE" id="PS50956"/>
    </source>
</evidence>
<dbReference type="EMBL" id="CANL01000078">
    <property type="protein sequence ID" value="CCM65634.1"/>
    <property type="molecule type" value="Genomic_DNA"/>
</dbReference>
<evidence type="ECO:0000313" key="6">
    <source>
        <dbReference type="Proteomes" id="UP000018291"/>
    </source>
</evidence>
<dbReference type="InterPro" id="IPR036390">
    <property type="entry name" value="WH_DNA-bd_sf"/>
</dbReference>
<evidence type="ECO:0000256" key="3">
    <source>
        <dbReference type="ARBA" id="ARBA00023163"/>
    </source>
</evidence>
<dbReference type="OrthoDB" id="5243753at2"/>
<dbReference type="GO" id="GO:0043200">
    <property type="term" value="P:response to amino acid"/>
    <property type="evidence" value="ECO:0007669"/>
    <property type="project" value="TreeGrafter"/>
</dbReference>
<evidence type="ECO:0000256" key="1">
    <source>
        <dbReference type="ARBA" id="ARBA00023015"/>
    </source>
</evidence>
<comment type="caution">
    <text evidence="5">The sequence shown here is derived from an EMBL/GenBank/DDBJ whole genome shotgun (WGS) entry which is preliminary data.</text>
</comment>
<keyword evidence="2" id="KW-0238">DNA-binding</keyword>
<dbReference type="AlphaFoldDB" id="R4Z3X3"/>
<dbReference type="SUPFAM" id="SSF46785">
    <property type="entry name" value="Winged helix' DNA-binding domain"/>
    <property type="match status" value="1"/>
</dbReference>
<dbReference type="GO" id="GO:0043565">
    <property type="term" value="F:sequence-specific DNA binding"/>
    <property type="evidence" value="ECO:0007669"/>
    <property type="project" value="InterPro"/>
</dbReference>
<dbReference type="Pfam" id="PF13404">
    <property type="entry name" value="HTH_AsnC-type"/>
    <property type="match status" value="1"/>
</dbReference>
<dbReference type="InterPro" id="IPR036388">
    <property type="entry name" value="WH-like_DNA-bd_sf"/>
</dbReference>
<organism evidence="5 6">
    <name type="scientific">Candidatus Neomicrothrix parvicella RN1</name>
    <dbReference type="NCBI Taxonomy" id="1229780"/>
    <lineage>
        <taxon>Bacteria</taxon>
        <taxon>Bacillati</taxon>
        <taxon>Actinomycetota</taxon>
        <taxon>Acidimicrobiia</taxon>
        <taxon>Acidimicrobiales</taxon>
        <taxon>Microthrixaceae</taxon>
        <taxon>Candidatus Neomicrothrix</taxon>
    </lineage>
</organism>
<dbReference type="InterPro" id="IPR011008">
    <property type="entry name" value="Dimeric_a/b-barrel"/>
</dbReference>
<dbReference type="STRING" id="1229780.BN381_80164"/>
<dbReference type="Gene3D" id="1.10.10.10">
    <property type="entry name" value="Winged helix-like DNA-binding domain superfamily/Winged helix DNA-binding domain"/>
    <property type="match status" value="1"/>
</dbReference>
<dbReference type="InterPro" id="IPR019887">
    <property type="entry name" value="Tscrpt_reg_AsnC/Lrp_C"/>
</dbReference>
<name>R4Z3X3_9ACTN</name>
<dbReference type="RefSeq" id="WP_012230536.1">
    <property type="nucleotide sequence ID" value="NZ_HG422565.1"/>
</dbReference>
<dbReference type="PANTHER" id="PTHR30154">
    <property type="entry name" value="LEUCINE-RESPONSIVE REGULATORY PROTEIN"/>
    <property type="match status" value="1"/>
</dbReference>
<keyword evidence="3" id="KW-0804">Transcription</keyword>
<proteinExistence type="predicted"/>
<protein>
    <recommendedName>
        <fullName evidence="4">HTH asnC-type domain-containing protein</fullName>
    </recommendedName>
</protein>
<dbReference type="Pfam" id="PF01037">
    <property type="entry name" value="AsnC_trans_reg"/>
    <property type="match status" value="1"/>
</dbReference>
<reference evidence="5 6" key="1">
    <citation type="journal article" date="2013" name="ISME J.">
        <title>Metabolic model for the filamentous 'Candidatus Microthrix parvicella' based on genomic and metagenomic analyses.</title>
        <authorList>
            <person name="Jon McIlroy S."/>
            <person name="Kristiansen R."/>
            <person name="Albertsen M."/>
            <person name="Michael Karst S."/>
            <person name="Rossetti S."/>
            <person name="Lund Nielsen J."/>
            <person name="Tandoi V."/>
            <person name="James Seviour R."/>
            <person name="Nielsen P.H."/>
        </authorList>
    </citation>
    <scope>NUCLEOTIDE SEQUENCE [LARGE SCALE GENOMIC DNA]</scope>
    <source>
        <strain evidence="5 6">RN1</strain>
    </source>
</reference>
<dbReference type="InterPro" id="IPR019888">
    <property type="entry name" value="Tscrpt_reg_AsnC-like"/>
</dbReference>
<dbReference type="PANTHER" id="PTHR30154:SF34">
    <property type="entry name" value="TRANSCRIPTIONAL REGULATOR AZLB"/>
    <property type="match status" value="1"/>
</dbReference>
<dbReference type="SUPFAM" id="SSF54909">
    <property type="entry name" value="Dimeric alpha+beta barrel"/>
    <property type="match status" value="1"/>
</dbReference>
<sequence>MTMETVLLDDIDHALLGLLRKTGRMSYRDLGIEVSLGASATADRVKRLERIGVIAGYSAVIDPETIGRTLRAAVDVRLPADGDHEGFEAEMSQLDEVDLAAHVTGPFDYLILMSVAGVPRLDDIVRSWGRSFLAETSTRILLHTVELANQPG</sequence>
<dbReference type="InterPro" id="IPR000485">
    <property type="entry name" value="AsnC-type_HTH_dom"/>
</dbReference>
<keyword evidence="6" id="KW-1185">Reference proteome</keyword>
<dbReference type="GO" id="GO:0005829">
    <property type="term" value="C:cytosol"/>
    <property type="evidence" value="ECO:0007669"/>
    <property type="project" value="TreeGrafter"/>
</dbReference>
<evidence type="ECO:0000313" key="5">
    <source>
        <dbReference type="EMBL" id="CCM65634.1"/>
    </source>
</evidence>
<accession>R4Z3X3</accession>
<keyword evidence="1" id="KW-0805">Transcription regulation</keyword>
<dbReference type="HOGENOM" id="CLU_091233_5_0_11"/>
<dbReference type="SMART" id="SM00344">
    <property type="entry name" value="HTH_ASNC"/>
    <property type="match status" value="1"/>
</dbReference>